<name>A0A1G7CXX5_9BURK</name>
<keyword evidence="2" id="KW-1185">Reference proteome</keyword>
<evidence type="ECO:0000313" key="1">
    <source>
        <dbReference type="EMBL" id="SDE44129.1"/>
    </source>
</evidence>
<dbReference type="EMBL" id="FMZC01000017">
    <property type="protein sequence ID" value="SDE44129.1"/>
    <property type="molecule type" value="Genomic_DNA"/>
</dbReference>
<dbReference type="AlphaFoldDB" id="A0A1G7CXX5"/>
<dbReference type="Gene3D" id="3.30.1380.10">
    <property type="match status" value="1"/>
</dbReference>
<evidence type="ECO:0000313" key="2">
    <source>
        <dbReference type="Proteomes" id="UP000198781"/>
    </source>
</evidence>
<accession>A0A1G7CXX5</accession>
<dbReference type="Proteomes" id="UP000198781">
    <property type="component" value="Unassembled WGS sequence"/>
</dbReference>
<proteinExistence type="predicted"/>
<sequence>MQGWTVGSWGADGRSCYPSIQEACTIGGNGQLSPSPSAGTGYTCREMGTEGPYWAAINKCYYEQFPTLVALSGLSETPPAATGGSAEITLIAKVTNSITAKSGVALGFSLDVTANSGGHEHHDVARPKGLLNGTQGVTDANGEVKLTFKAPEVAGIHSIKVTCAICSNSPVSKEIQVRVPDLLPISPNPPQNADGTFVYALTSVDKTHQGNGRYHHNQYYLTQQSLQNLLGLIGSFAAEGWGTVALNDASLFWGGRYDITSNWRGPHAGHREGREIDISFTRARNPVSIDKQNNLYKKFCETNAAEVPFSILHHYASTPHFHVFLEKQKACFKSEH</sequence>
<gene>
    <name evidence="1" type="ORF">SAMN05192589_11779</name>
</gene>
<dbReference type="InterPro" id="IPR009045">
    <property type="entry name" value="Zn_M74/Hedgehog-like"/>
</dbReference>
<protein>
    <submittedName>
        <fullName evidence="1">Uncharacterized protein</fullName>
    </submittedName>
</protein>
<dbReference type="STRING" id="187868.SAMN05192589_11779"/>
<organism evidence="1 2">
    <name type="scientific">Paracidovorax valerianellae</name>
    <dbReference type="NCBI Taxonomy" id="187868"/>
    <lineage>
        <taxon>Bacteria</taxon>
        <taxon>Pseudomonadati</taxon>
        <taxon>Pseudomonadota</taxon>
        <taxon>Betaproteobacteria</taxon>
        <taxon>Burkholderiales</taxon>
        <taxon>Comamonadaceae</taxon>
        <taxon>Paracidovorax</taxon>
    </lineage>
</organism>
<reference evidence="1 2" key="1">
    <citation type="submission" date="2016-10" db="EMBL/GenBank/DDBJ databases">
        <authorList>
            <person name="de Groot N.N."/>
        </authorList>
    </citation>
    <scope>NUCLEOTIDE SEQUENCE [LARGE SCALE GENOMIC DNA]</scope>
    <source>
        <strain evidence="1 2">DSM 16619</strain>
    </source>
</reference>